<dbReference type="InterPro" id="IPR003834">
    <property type="entry name" value="Cyt_c_assmbl_TM_dom"/>
</dbReference>
<dbReference type="EMBL" id="QZCH01000002">
    <property type="protein sequence ID" value="RJG50443.1"/>
    <property type="molecule type" value="Genomic_DNA"/>
</dbReference>
<evidence type="ECO:0000259" key="10">
    <source>
        <dbReference type="Pfam" id="PF11412"/>
    </source>
</evidence>
<feature type="transmembrane region" description="Helical" evidence="7">
    <location>
        <begin position="450"/>
        <end position="472"/>
    </location>
</feature>
<feature type="chain" id="PRO_5019487852" evidence="8">
    <location>
        <begin position="26"/>
        <end position="716"/>
    </location>
</feature>
<dbReference type="GO" id="GO:0017004">
    <property type="term" value="P:cytochrome complex assembly"/>
    <property type="evidence" value="ECO:0007669"/>
    <property type="project" value="UniProtKB-KW"/>
</dbReference>
<evidence type="ECO:0000256" key="2">
    <source>
        <dbReference type="ARBA" id="ARBA00022692"/>
    </source>
</evidence>
<dbReference type="GO" id="GO:0045454">
    <property type="term" value="P:cell redox homeostasis"/>
    <property type="evidence" value="ECO:0007669"/>
    <property type="project" value="TreeGrafter"/>
</dbReference>
<proteinExistence type="predicted"/>
<feature type="transmembrane region" description="Helical" evidence="7">
    <location>
        <begin position="375"/>
        <end position="395"/>
    </location>
</feature>
<dbReference type="Gene3D" id="3.40.30.10">
    <property type="entry name" value="Glutaredoxin"/>
    <property type="match status" value="1"/>
</dbReference>
<feature type="compositionally biased region" description="Polar residues" evidence="6">
    <location>
        <begin position="684"/>
        <end position="700"/>
    </location>
</feature>
<keyword evidence="4 7" id="KW-1133">Transmembrane helix</keyword>
<comment type="subcellular location">
    <subcellularLocation>
        <location evidence="1">Membrane</location>
        <topology evidence="1">Multi-pass membrane protein</topology>
    </subcellularLocation>
</comment>
<evidence type="ECO:0000256" key="7">
    <source>
        <dbReference type="SAM" id="Phobius"/>
    </source>
</evidence>
<dbReference type="InterPro" id="IPR028250">
    <property type="entry name" value="DsbDN"/>
</dbReference>
<evidence type="ECO:0000256" key="4">
    <source>
        <dbReference type="ARBA" id="ARBA00022989"/>
    </source>
</evidence>
<dbReference type="Pfam" id="PF13899">
    <property type="entry name" value="Thioredoxin_7"/>
    <property type="match status" value="1"/>
</dbReference>
<keyword evidence="2 7" id="KW-0812">Transmembrane</keyword>
<accession>A0A418YIH1</accession>
<evidence type="ECO:0000256" key="3">
    <source>
        <dbReference type="ARBA" id="ARBA00022748"/>
    </source>
</evidence>
<dbReference type="PANTHER" id="PTHR32234:SF3">
    <property type="entry name" value="SUPPRESSION OF COPPER SENSITIVITY PROTEIN"/>
    <property type="match status" value="1"/>
</dbReference>
<evidence type="ECO:0000313" key="12">
    <source>
        <dbReference type="Proteomes" id="UP000283255"/>
    </source>
</evidence>
<keyword evidence="5 7" id="KW-0472">Membrane</keyword>
<evidence type="ECO:0000256" key="8">
    <source>
        <dbReference type="SAM" id="SignalP"/>
    </source>
</evidence>
<dbReference type="GO" id="GO:0016020">
    <property type="term" value="C:membrane"/>
    <property type="evidence" value="ECO:0007669"/>
    <property type="project" value="UniProtKB-SubCell"/>
</dbReference>
<keyword evidence="8" id="KW-0732">Signal</keyword>
<dbReference type="InterPro" id="IPR035671">
    <property type="entry name" value="DsbD_gamma"/>
</dbReference>
<feature type="transmembrane region" description="Helical" evidence="7">
    <location>
        <begin position="484"/>
        <end position="505"/>
    </location>
</feature>
<feature type="transmembrane region" description="Helical" evidence="7">
    <location>
        <begin position="290"/>
        <end position="315"/>
    </location>
</feature>
<dbReference type="GO" id="GO:0015035">
    <property type="term" value="F:protein-disulfide reductase activity"/>
    <property type="evidence" value="ECO:0007669"/>
    <property type="project" value="TreeGrafter"/>
</dbReference>
<evidence type="ECO:0000256" key="6">
    <source>
        <dbReference type="SAM" id="MobiDB-lite"/>
    </source>
</evidence>
<organism evidence="11 12">
    <name type="scientific">Motilimonas pumila</name>
    <dbReference type="NCBI Taxonomy" id="2303987"/>
    <lineage>
        <taxon>Bacteria</taxon>
        <taxon>Pseudomonadati</taxon>
        <taxon>Pseudomonadota</taxon>
        <taxon>Gammaproteobacteria</taxon>
        <taxon>Alteromonadales</taxon>
        <taxon>Alteromonadales genera incertae sedis</taxon>
        <taxon>Motilimonas</taxon>
    </lineage>
</organism>
<keyword evidence="12" id="KW-1185">Reference proteome</keyword>
<feature type="domain" description="Thiol:disulfide interchange protein DsbD N-terminal" evidence="10">
    <location>
        <begin position="50"/>
        <end position="156"/>
    </location>
</feature>
<sequence>MRKRVKTQIFIAWCLFALASATTQAADSQWITNENHPPVKVRLSTTGQVDTSNKRVFSVLQVQLNDGWKTYWRSPGEGGVAPSIEWQHSDNLAAIDWLWPLPETFNILGINTVGYQQAVAFPLHLVAEDITQPIRLRATLTLPSCTSVCVLTDYPIILDIDPKQRKANQDSAFAYGQALSLVPQPDPQAELTQVVWHQSSQTLSLALKGRVWQQPTVFIDGAEDTHFSVLKQWQDGDQLKLIAAGKGWLSEANLTGKSLSITVADEHFAGEYHATAAQGLPFEPPAGSKLPIWLIALMGGFILNFMPCVLPVLGLKLNSIIRVPNHDQAHLRRQFLASAAGIVVSFWLIATALLLLKVSGKSIGWGIQFQQPWFLALMLLVTTIFAFNLLGWFDIQLPSRWQTRLATSGNKGYQGHFLQGMFATLLATPCSAPFLGTAVAFALAASNTSMMIIFTFLGLGMAAPWLLVAAWPQTARLLPKPGPWMGWLKYLFAFMLLATSVWIGYLLAQFISMAALVLVILCLSLLGAWLVLKRYGGRICLIVISTSLLLLGCVAFGAALTSKSWQTPLPQLTWQPLKQTNIKQLVDAGHVVFVDVTADWCITCKANKVGVLLQSPVVEQLQSNTVKLVQADWTRPAAHINDYLQQYNRYGVPFNIVYGPSAPHGIALPVILTASAVTQALQQASGLTTPDEQQSNTKPSNLEYLQAQNKGTDEIE</sequence>
<evidence type="ECO:0000259" key="9">
    <source>
        <dbReference type="Pfam" id="PF02683"/>
    </source>
</evidence>
<gene>
    <name evidence="11" type="ORF">D1Z90_02895</name>
</gene>
<dbReference type="Pfam" id="PF02683">
    <property type="entry name" value="DsbD_TM"/>
    <property type="match status" value="1"/>
</dbReference>
<feature type="region of interest" description="Disordered" evidence="6">
    <location>
        <begin position="684"/>
        <end position="716"/>
    </location>
</feature>
<dbReference type="InterPro" id="IPR036249">
    <property type="entry name" value="Thioredoxin-like_sf"/>
</dbReference>
<feature type="transmembrane region" description="Helical" evidence="7">
    <location>
        <begin position="335"/>
        <end position="355"/>
    </location>
</feature>
<reference evidence="11 12" key="1">
    <citation type="submission" date="2018-09" db="EMBL/GenBank/DDBJ databases">
        <authorList>
            <person name="Wang F."/>
        </authorList>
    </citation>
    <scope>NUCLEOTIDE SEQUENCE [LARGE SCALE GENOMIC DNA]</scope>
    <source>
        <strain evidence="11 12">PLHSC7-2</strain>
    </source>
</reference>
<feature type="signal peptide" evidence="8">
    <location>
        <begin position="1"/>
        <end position="25"/>
    </location>
</feature>
<evidence type="ECO:0000256" key="5">
    <source>
        <dbReference type="ARBA" id="ARBA00023136"/>
    </source>
</evidence>
<evidence type="ECO:0000313" key="11">
    <source>
        <dbReference type="EMBL" id="RJG50443.1"/>
    </source>
</evidence>
<dbReference type="CDD" id="cd02953">
    <property type="entry name" value="DsbDgamma"/>
    <property type="match status" value="1"/>
</dbReference>
<feature type="transmembrane region" description="Helical" evidence="7">
    <location>
        <begin position="539"/>
        <end position="560"/>
    </location>
</feature>
<evidence type="ECO:0000256" key="1">
    <source>
        <dbReference type="ARBA" id="ARBA00004141"/>
    </source>
</evidence>
<dbReference type="OrthoDB" id="9811036at2"/>
<reference evidence="11 12" key="2">
    <citation type="submission" date="2019-01" db="EMBL/GenBank/DDBJ databases">
        <title>Motilimonas pumilus sp. nov., isolated from the gut of sea cucumber (Apostichopus japonicus).</title>
        <authorList>
            <person name="Wang F.-Q."/>
            <person name="Ren L.-H."/>
            <person name="Lin Y.-W."/>
            <person name="Sun G.-H."/>
            <person name="Du Z.-J."/>
            <person name="Zhao J.-X."/>
            <person name="Liu X.-J."/>
            <person name="Liu L.-J."/>
        </authorList>
    </citation>
    <scope>NUCLEOTIDE SEQUENCE [LARGE SCALE GENOMIC DNA]</scope>
    <source>
        <strain evidence="11 12">PLHSC7-2</strain>
    </source>
</reference>
<name>A0A418YIH1_9GAMM</name>
<feature type="domain" description="Cytochrome C biogenesis protein transmembrane" evidence="9">
    <location>
        <begin position="295"/>
        <end position="503"/>
    </location>
</feature>
<dbReference type="SUPFAM" id="SSF52833">
    <property type="entry name" value="Thioredoxin-like"/>
    <property type="match status" value="1"/>
</dbReference>
<feature type="transmembrane region" description="Helical" evidence="7">
    <location>
        <begin position="416"/>
        <end position="444"/>
    </location>
</feature>
<dbReference type="AlphaFoldDB" id="A0A418YIH1"/>
<dbReference type="PANTHER" id="PTHR32234">
    <property type="entry name" value="THIOL:DISULFIDE INTERCHANGE PROTEIN DSBD"/>
    <property type="match status" value="1"/>
</dbReference>
<protein>
    <submittedName>
        <fullName evidence="11">Cytochrome C biogenesis protein</fullName>
    </submittedName>
</protein>
<keyword evidence="3" id="KW-0201">Cytochrome c-type biogenesis</keyword>
<comment type="caution">
    <text evidence="11">The sequence shown here is derived from an EMBL/GenBank/DDBJ whole genome shotgun (WGS) entry which is preliminary data.</text>
</comment>
<feature type="transmembrane region" description="Helical" evidence="7">
    <location>
        <begin position="511"/>
        <end position="532"/>
    </location>
</feature>
<dbReference type="Proteomes" id="UP000283255">
    <property type="component" value="Unassembled WGS sequence"/>
</dbReference>
<dbReference type="Pfam" id="PF11412">
    <property type="entry name" value="DsbD_N"/>
    <property type="match status" value="1"/>
</dbReference>